<feature type="compositionally biased region" description="Acidic residues" evidence="6">
    <location>
        <begin position="96"/>
        <end position="119"/>
    </location>
</feature>
<organism evidence="7 8">
    <name type="scientific">Anisodus tanguticus</name>
    <dbReference type="NCBI Taxonomy" id="243964"/>
    <lineage>
        <taxon>Eukaryota</taxon>
        <taxon>Viridiplantae</taxon>
        <taxon>Streptophyta</taxon>
        <taxon>Embryophyta</taxon>
        <taxon>Tracheophyta</taxon>
        <taxon>Spermatophyta</taxon>
        <taxon>Magnoliopsida</taxon>
        <taxon>eudicotyledons</taxon>
        <taxon>Gunneridae</taxon>
        <taxon>Pentapetalae</taxon>
        <taxon>asterids</taxon>
        <taxon>lamiids</taxon>
        <taxon>Solanales</taxon>
        <taxon>Solanaceae</taxon>
        <taxon>Solanoideae</taxon>
        <taxon>Hyoscyameae</taxon>
        <taxon>Anisodus</taxon>
    </lineage>
</organism>
<evidence type="ECO:0000256" key="4">
    <source>
        <dbReference type="ARBA" id="ARBA00023089"/>
    </source>
</evidence>
<comment type="similarity">
    <text evidence="1 5">Belongs to the Frigida family.</text>
</comment>
<dbReference type="EMBL" id="JAVYJV010000003">
    <property type="protein sequence ID" value="KAK4375912.1"/>
    <property type="molecule type" value="Genomic_DNA"/>
</dbReference>
<dbReference type="InterPro" id="IPR012474">
    <property type="entry name" value="Frigida"/>
</dbReference>
<evidence type="ECO:0000256" key="2">
    <source>
        <dbReference type="ARBA" id="ARBA00022473"/>
    </source>
</evidence>
<evidence type="ECO:0000256" key="3">
    <source>
        <dbReference type="ARBA" id="ARBA00022782"/>
    </source>
</evidence>
<dbReference type="Proteomes" id="UP001291623">
    <property type="component" value="Unassembled WGS sequence"/>
</dbReference>
<evidence type="ECO:0000256" key="6">
    <source>
        <dbReference type="SAM" id="MobiDB-lite"/>
    </source>
</evidence>
<gene>
    <name evidence="7" type="ORF">RND71_006589</name>
</gene>
<keyword evidence="4 5" id="KW-0287">Flowering</keyword>
<evidence type="ECO:0000313" key="7">
    <source>
        <dbReference type="EMBL" id="KAK4375912.1"/>
    </source>
</evidence>
<sequence>MDNSGAATPVSQPPLASQLAQTAQRKSELQQSHSQESFISNLRTFSNSLSAFQQCFSDLQQHIGSIRTSIDSILLPLQTNNTASQAAPPLASAPEPEPEPEPSWESDPSEDLEEEEEEKYVEVEEKREKEEEVISPHSEFKSPGSELKSSRLELKSPGSEFKSPGLELKSLRSELISPGSELNFPDSELSLAGSELKSPGSKLESPGSKLESLRSELKSPGSALKLPGSELKSPRSELEIICETMDSHGLGKYMITNLSDIHRLRVEVLKALKLSPSPASLVFKCIGKFYNKGSKAYVNNAPLIQERKAKVLLLECFLLMMGIIDNKGIVIEKWVKEEAEQAALAWLKRINIEKGVVQAQEIDARGLLLFIGCFGIPDKFKNKNIGNLLQVSNLNWISDAIRRSNVLMGKIPEIIDEMLANKMVVKAVHIVYSVEMQDRFNPKKLLMSFLRESKSSFDKMHGSQGANKENIGVKRKYMNDLKSIIKCLGCHNIDPSKLLGGWQVSTRIMSLEKEIAEFNRQIADQKIAQKNAGFHKRKIDETEWLSNKEVKRSHFSNPWPPQLQQRVVVNHVVSNNTLLEGGGTSGQNYGYSMSPPVLHGPVAGSIHGNVVGSLAGPVGGVAMGGPGILPSPQGGSYAGGHGGTRVDSTPGQIGSHAGQLCGLRGNAYRPVPYMESSNGLPNTIPGDANRPPPYLESSKRLPKTIPGNAYKPAPWVESSKGLPNTIPGDAYRPAPCVESSKGLPNTIPGDAYRPPP</sequence>
<keyword evidence="8" id="KW-1185">Reference proteome</keyword>
<proteinExistence type="inferred from homology"/>
<dbReference type="PANTHER" id="PTHR31791">
    <property type="entry name" value="FRIGIDA-LIKE PROTEIN 3-RELATED"/>
    <property type="match status" value="1"/>
</dbReference>
<dbReference type="GO" id="GO:0030154">
    <property type="term" value="P:cell differentiation"/>
    <property type="evidence" value="ECO:0007669"/>
    <property type="project" value="UniProtKB-KW"/>
</dbReference>
<evidence type="ECO:0000256" key="1">
    <source>
        <dbReference type="ARBA" id="ARBA00008956"/>
    </source>
</evidence>
<keyword evidence="3 5" id="KW-0221">Differentiation</keyword>
<accession>A0AAE1STM7</accession>
<name>A0AAE1STM7_9SOLA</name>
<keyword evidence="2 5" id="KW-0217">Developmental protein</keyword>
<evidence type="ECO:0000313" key="8">
    <source>
        <dbReference type="Proteomes" id="UP001291623"/>
    </source>
</evidence>
<feature type="region of interest" description="Disordered" evidence="6">
    <location>
        <begin position="179"/>
        <end position="229"/>
    </location>
</feature>
<dbReference type="AlphaFoldDB" id="A0AAE1STM7"/>
<comment type="caution">
    <text evidence="7">The sequence shown here is derived from an EMBL/GenBank/DDBJ whole genome shotgun (WGS) entry which is preliminary data.</text>
</comment>
<feature type="region of interest" description="Disordered" evidence="6">
    <location>
        <begin position="676"/>
        <end position="756"/>
    </location>
</feature>
<feature type="region of interest" description="Disordered" evidence="6">
    <location>
        <begin position="1"/>
        <end position="36"/>
    </location>
</feature>
<dbReference type="GO" id="GO:0009908">
    <property type="term" value="P:flower development"/>
    <property type="evidence" value="ECO:0007669"/>
    <property type="project" value="UniProtKB-KW"/>
</dbReference>
<feature type="compositionally biased region" description="Basic and acidic residues" evidence="6">
    <location>
        <begin position="120"/>
        <end position="140"/>
    </location>
</feature>
<dbReference type="Pfam" id="PF07899">
    <property type="entry name" value="Frigida"/>
    <property type="match status" value="1"/>
</dbReference>
<protein>
    <recommendedName>
        <fullName evidence="5">FRIGIDA-like protein</fullName>
    </recommendedName>
</protein>
<reference evidence="7" key="1">
    <citation type="submission" date="2023-12" db="EMBL/GenBank/DDBJ databases">
        <title>Genome assembly of Anisodus tanguticus.</title>
        <authorList>
            <person name="Wang Y.-J."/>
        </authorList>
    </citation>
    <scope>NUCLEOTIDE SEQUENCE</scope>
    <source>
        <strain evidence="7">KB-2021</strain>
        <tissue evidence="7">Leaf</tissue>
    </source>
</reference>
<feature type="region of interest" description="Disordered" evidence="6">
    <location>
        <begin position="83"/>
        <end position="165"/>
    </location>
</feature>
<dbReference type="PANTHER" id="PTHR31791:SF34">
    <property type="entry name" value="FRIGIDA-LIKE PROTEIN"/>
    <property type="match status" value="1"/>
</dbReference>
<evidence type="ECO:0000256" key="5">
    <source>
        <dbReference type="RuleBase" id="RU364012"/>
    </source>
</evidence>